<feature type="region of interest" description="Disordered" evidence="1">
    <location>
        <begin position="1"/>
        <end position="21"/>
    </location>
</feature>
<sequence>MDLQKGCAGGLTKRTGEGESPVTKLTKGILEQRFFRKEDDAFGVSSSRVEPREILSSLHCWATV</sequence>
<dbReference type="AlphaFoldDB" id="M8DBJ7"/>
<accession>M8DBJ7</accession>
<comment type="caution">
    <text evidence="2">The sequence shown here is derived from an EMBL/GenBank/DDBJ whole genome shotgun (WGS) entry which is preliminary data.</text>
</comment>
<evidence type="ECO:0000313" key="2">
    <source>
        <dbReference type="EMBL" id="EMT50727.1"/>
    </source>
</evidence>
<evidence type="ECO:0000313" key="3">
    <source>
        <dbReference type="Proteomes" id="UP000012081"/>
    </source>
</evidence>
<dbReference type="STRING" id="1300222.I532_20481"/>
<dbReference type="Proteomes" id="UP000012081">
    <property type="component" value="Unassembled WGS sequence"/>
</dbReference>
<keyword evidence="3" id="KW-1185">Reference proteome</keyword>
<gene>
    <name evidence="2" type="ORF">I532_20481</name>
</gene>
<evidence type="ECO:0000256" key="1">
    <source>
        <dbReference type="SAM" id="MobiDB-lite"/>
    </source>
</evidence>
<organism evidence="2 3">
    <name type="scientific">Brevibacillus borstelensis AK1</name>
    <dbReference type="NCBI Taxonomy" id="1300222"/>
    <lineage>
        <taxon>Bacteria</taxon>
        <taxon>Bacillati</taxon>
        <taxon>Bacillota</taxon>
        <taxon>Bacilli</taxon>
        <taxon>Bacillales</taxon>
        <taxon>Paenibacillaceae</taxon>
        <taxon>Brevibacillus</taxon>
    </lineage>
</organism>
<protein>
    <submittedName>
        <fullName evidence="2">Uncharacterized protein</fullName>
    </submittedName>
</protein>
<dbReference type="EMBL" id="APBN01000012">
    <property type="protein sequence ID" value="EMT50727.1"/>
    <property type="molecule type" value="Genomic_DNA"/>
</dbReference>
<reference evidence="2 3" key="1">
    <citation type="submission" date="2013-03" db="EMBL/GenBank/DDBJ databases">
        <title>Assembly of a new bacterial strain Brevibacillus borstelensis AK1.</title>
        <authorList>
            <person name="Rajan I."/>
            <person name="PoliReddy D."/>
            <person name="Sugumar T."/>
            <person name="Rathinam K."/>
            <person name="Alqarawi S."/>
            <person name="Khalil A.B."/>
            <person name="Sivakumar N."/>
        </authorList>
    </citation>
    <scope>NUCLEOTIDE SEQUENCE [LARGE SCALE GENOMIC DNA]</scope>
    <source>
        <strain evidence="2 3">AK1</strain>
    </source>
</reference>
<proteinExistence type="predicted"/>
<name>M8DBJ7_9BACL</name>